<dbReference type="Proteomes" id="UP000829196">
    <property type="component" value="Unassembled WGS sequence"/>
</dbReference>
<dbReference type="PANTHER" id="PTHR37733">
    <property type="entry name" value="SMAD/FHA DOMAIN-CONTAINING PROTEIN"/>
    <property type="match status" value="1"/>
</dbReference>
<organism evidence="2 3">
    <name type="scientific">Dendrobium nobile</name>
    <name type="common">Orchid</name>
    <dbReference type="NCBI Taxonomy" id="94219"/>
    <lineage>
        <taxon>Eukaryota</taxon>
        <taxon>Viridiplantae</taxon>
        <taxon>Streptophyta</taxon>
        <taxon>Embryophyta</taxon>
        <taxon>Tracheophyta</taxon>
        <taxon>Spermatophyta</taxon>
        <taxon>Magnoliopsida</taxon>
        <taxon>Liliopsida</taxon>
        <taxon>Asparagales</taxon>
        <taxon>Orchidaceae</taxon>
        <taxon>Epidendroideae</taxon>
        <taxon>Malaxideae</taxon>
        <taxon>Dendrobiinae</taxon>
        <taxon>Dendrobium</taxon>
    </lineage>
</organism>
<feature type="compositionally biased region" description="Acidic residues" evidence="1">
    <location>
        <begin position="246"/>
        <end position="255"/>
    </location>
</feature>
<proteinExistence type="predicted"/>
<protein>
    <recommendedName>
        <fullName evidence="4">FHA domain-containing protein</fullName>
    </recommendedName>
</protein>
<gene>
    <name evidence="2" type="ORF">KFK09_003607</name>
</gene>
<dbReference type="SMR" id="A0A8T3BY15"/>
<evidence type="ECO:0000256" key="1">
    <source>
        <dbReference type="SAM" id="MobiDB-lite"/>
    </source>
</evidence>
<evidence type="ECO:0000313" key="2">
    <source>
        <dbReference type="EMBL" id="KAI0524242.1"/>
    </source>
</evidence>
<keyword evidence="3" id="KW-1185">Reference proteome</keyword>
<evidence type="ECO:0000313" key="3">
    <source>
        <dbReference type="Proteomes" id="UP000829196"/>
    </source>
</evidence>
<dbReference type="InterPro" id="IPR008984">
    <property type="entry name" value="SMAD_FHA_dom_sf"/>
</dbReference>
<dbReference type="OrthoDB" id="688570at2759"/>
<reference evidence="2" key="1">
    <citation type="journal article" date="2022" name="Front. Genet.">
        <title>Chromosome-Scale Assembly of the Dendrobium nobile Genome Provides Insights Into the Molecular Mechanism of the Biosynthesis of the Medicinal Active Ingredient of Dendrobium.</title>
        <authorList>
            <person name="Xu Q."/>
            <person name="Niu S.-C."/>
            <person name="Li K.-L."/>
            <person name="Zheng P.-J."/>
            <person name="Zhang X.-J."/>
            <person name="Jia Y."/>
            <person name="Liu Y."/>
            <person name="Niu Y.-X."/>
            <person name="Yu L.-H."/>
            <person name="Chen D.-F."/>
            <person name="Zhang G.-Q."/>
        </authorList>
    </citation>
    <scope>NUCLEOTIDE SEQUENCE</scope>
    <source>
        <tissue evidence="2">Leaf</tissue>
    </source>
</reference>
<feature type="region of interest" description="Disordered" evidence="1">
    <location>
        <begin position="234"/>
        <end position="349"/>
    </location>
</feature>
<evidence type="ECO:0008006" key="4">
    <source>
        <dbReference type="Google" id="ProtNLM"/>
    </source>
</evidence>
<comment type="caution">
    <text evidence="2">The sequence shown here is derived from an EMBL/GenBank/DDBJ whole genome shotgun (WGS) entry which is preliminary data.</text>
</comment>
<dbReference type="PANTHER" id="PTHR37733:SF1">
    <property type="entry name" value="SMAD_FHA DOMAIN-CONTAINING PROTEIN"/>
    <property type="match status" value="1"/>
</dbReference>
<dbReference type="SUPFAM" id="SSF49879">
    <property type="entry name" value="SMAD/FHA domain"/>
    <property type="match status" value="1"/>
</dbReference>
<name>A0A8T3BY15_DENNO</name>
<dbReference type="EMBL" id="JAGYWB010000004">
    <property type="protein sequence ID" value="KAI0524242.1"/>
    <property type="molecule type" value="Genomic_DNA"/>
</dbReference>
<feature type="compositionally biased region" description="Acidic residues" evidence="1">
    <location>
        <begin position="319"/>
        <end position="349"/>
    </location>
</feature>
<sequence>MELEQEDGNSIPIEAGSPTLIGRDLGLVLGTSSSDRFISRRHVSLQFLDNRDDKVDANDQPEKLLLSFEVVGKNPVLVCGKDGEGKRIYRKSEKGVLKAGDRISLSLRNPNFLFVKRREGRKGEVERSVLEALARRERRTRQRRKEAEERAKLVEVGGETEEVVWEGSGLGNGSLDVSEIDLVKEFGFLVKGHEFDRYPRHKIRPFKDWNWFLEDPRGVSNEYDEEDDAFGAMKGKHQKKMKGGDNDDEDWDGENQDVNTLAANPGSAKRPRYSTRSKDSKKQLVNSSGHKKLVIKGSNGGQKEVDNEDDETLGGFIVGDDDVEEEEEVAEEETEEEEEEGDDEESDVD</sequence>
<accession>A0A8T3BY15</accession>
<dbReference type="CDD" id="cd22671">
    <property type="entry name" value="FHA_APTX-like"/>
    <property type="match status" value="1"/>
</dbReference>
<dbReference type="AlphaFoldDB" id="A0A8T3BY15"/>
<dbReference type="Gene3D" id="2.60.200.20">
    <property type="match status" value="1"/>
</dbReference>